<dbReference type="SMART" id="SM00355">
    <property type="entry name" value="ZnF_C2H2"/>
    <property type="match status" value="6"/>
</dbReference>
<organism evidence="14 15">
    <name type="scientific">Apodemus speciosus</name>
    <name type="common">Large Japanese field mouse</name>
    <dbReference type="NCBI Taxonomy" id="105296"/>
    <lineage>
        <taxon>Eukaryota</taxon>
        <taxon>Metazoa</taxon>
        <taxon>Chordata</taxon>
        <taxon>Craniata</taxon>
        <taxon>Vertebrata</taxon>
        <taxon>Euteleostomi</taxon>
        <taxon>Mammalia</taxon>
        <taxon>Eutheria</taxon>
        <taxon>Euarchontoglires</taxon>
        <taxon>Glires</taxon>
        <taxon>Rodentia</taxon>
        <taxon>Myomorpha</taxon>
        <taxon>Muroidea</taxon>
        <taxon>Muridae</taxon>
        <taxon>Murinae</taxon>
        <taxon>Apodemus</taxon>
    </lineage>
</organism>
<proteinExistence type="predicted"/>
<dbReference type="PROSITE" id="PS50157">
    <property type="entry name" value="ZINC_FINGER_C2H2_2"/>
    <property type="match status" value="5"/>
</dbReference>
<evidence type="ECO:0000256" key="4">
    <source>
        <dbReference type="ARBA" id="ARBA00022737"/>
    </source>
</evidence>
<name>A0ABQ0EXS0_APOSI</name>
<feature type="region of interest" description="Disordered" evidence="12">
    <location>
        <begin position="174"/>
        <end position="196"/>
    </location>
</feature>
<evidence type="ECO:0000256" key="9">
    <source>
        <dbReference type="ARBA" id="ARBA00023163"/>
    </source>
</evidence>
<feature type="region of interest" description="Disordered" evidence="12">
    <location>
        <begin position="241"/>
        <end position="274"/>
    </location>
</feature>
<dbReference type="Gene3D" id="3.30.160.60">
    <property type="entry name" value="Classic Zinc Finger"/>
    <property type="match status" value="4"/>
</dbReference>
<comment type="subcellular location">
    <subcellularLocation>
        <location evidence="1">Nucleus</location>
    </subcellularLocation>
</comment>
<evidence type="ECO:0000256" key="8">
    <source>
        <dbReference type="ARBA" id="ARBA00023015"/>
    </source>
</evidence>
<dbReference type="PANTHER" id="PTHR45993">
    <property type="entry name" value="B-CELL LYMPHOMA/LEUKEMIA 11"/>
    <property type="match status" value="1"/>
</dbReference>
<evidence type="ECO:0000259" key="13">
    <source>
        <dbReference type="PROSITE" id="PS50157"/>
    </source>
</evidence>
<evidence type="ECO:0000313" key="15">
    <source>
        <dbReference type="Proteomes" id="UP001623349"/>
    </source>
</evidence>
<keyword evidence="3" id="KW-0479">Metal-binding</keyword>
<feature type="region of interest" description="Disordered" evidence="12">
    <location>
        <begin position="295"/>
        <end position="318"/>
    </location>
</feature>
<keyword evidence="2" id="KW-1017">Isopeptide bond</keyword>
<keyword evidence="7" id="KW-0832">Ubl conjugation</keyword>
<sequence length="430" mass="45654">MPDLVVDVKPDHNLESLAQGPWSARNKSGLFGVESRLQTASRPLGAPSTCAPRMPLSSTSSDRQPWTDKHPDLLTCGRCGESFPLGAIIAFMDHKKQGCQLLQVSCPISGSTELKALSCLQCGRQYTNAWKLLCHAQWDHGLCIYQTQQLETPEAPLLGLAEVAAAMSAVAVVGPAEDTPTPPPRPPPGSSAARRSPTCAVCKKTLSSFSNLKVHMRSHTGERPYSCDQCSYACAQSSKLNRHKKTHRQPAPASPSSAGSQGVSPAAPPEPAAYAAAPASTLPCQNVEKAGAAATAGVQEPGAPGSGAQGGPGFVGWGATAKVERTDPVKVEKTTPRKSHTPGGKCEFCGKSFTNSSNLTVHRRSHTGERPYTCDQCPYACAQSSKLNRHRRTHGLGSGETVYKCPHCLVPFGLQATLDKHLRQKHPEMA</sequence>
<keyword evidence="10" id="KW-0539">Nucleus</keyword>
<evidence type="ECO:0000256" key="7">
    <source>
        <dbReference type="ARBA" id="ARBA00022843"/>
    </source>
</evidence>
<reference evidence="14 15" key="1">
    <citation type="submission" date="2024-08" db="EMBL/GenBank/DDBJ databases">
        <title>The draft genome of Apodemus speciosus.</title>
        <authorList>
            <person name="Nabeshima K."/>
            <person name="Suzuki S."/>
            <person name="Onuma M."/>
        </authorList>
    </citation>
    <scope>NUCLEOTIDE SEQUENCE [LARGE SCALE GENOMIC DNA]</scope>
    <source>
        <strain evidence="14">IB14-021</strain>
    </source>
</reference>
<dbReference type="InterPro" id="IPR051497">
    <property type="entry name" value="Dev/Hematopoietic_TF"/>
</dbReference>
<comment type="caution">
    <text evidence="14">The sequence shown here is derived from an EMBL/GenBank/DDBJ whole genome shotgun (WGS) entry which is preliminary data.</text>
</comment>
<dbReference type="Proteomes" id="UP001623349">
    <property type="component" value="Unassembled WGS sequence"/>
</dbReference>
<feature type="domain" description="C2H2-type" evidence="13">
    <location>
        <begin position="197"/>
        <end position="224"/>
    </location>
</feature>
<evidence type="ECO:0000256" key="2">
    <source>
        <dbReference type="ARBA" id="ARBA00022499"/>
    </source>
</evidence>
<feature type="domain" description="C2H2-type" evidence="13">
    <location>
        <begin position="403"/>
        <end position="430"/>
    </location>
</feature>
<evidence type="ECO:0000256" key="3">
    <source>
        <dbReference type="ARBA" id="ARBA00022723"/>
    </source>
</evidence>
<dbReference type="InterPro" id="IPR013087">
    <property type="entry name" value="Znf_C2H2_type"/>
</dbReference>
<evidence type="ECO:0000256" key="10">
    <source>
        <dbReference type="ARBA" id="ARBA00023242"/>
    </source>
</evidence>
<feature type="domain" description="C2H2-type" evidence="13">
    <location>
        <begin position="372"/>
        <end position="394"/>
    </location>
</feature>
<keyword evidence="4" id="KW-0677">Repeat</keyword>
<feature type="compositionally biased region" description="Gly residues" evidence="12">
    <location>
        <begin position="304"/>
        <end position="316"/>
    </location>
</feature>
<accession>A0ABQ0EXS0</accession>
<dbReference type="InterPro" id="IPR036236">
    <property type="entry name" value="Znf_C2H2_sf"/>
</dbReference>
<evidence type="ECO:0000256" key="6">
    <source>
        <dbReference type="ARBA" id="ARBA00022833"/>
    </source>
</evidence>
<evidence type="ECO:0000313" key="14">
    <source>
        <dbReference type="EMBL" id="GAB1291665.1"/>
    </source>
</evidence>
<feature type="compositionally biased region" description="Low complexity" evidence="12">
    <location>
        <begin position="249"/>
        <end position="265"/>
    </location>
</feature>
<keyword evidence="5 11" id="KW-0863">Zinc-finger</keyword>
<evidence type="ECO:0000256" key="1">
    <source>
        <dbReference type="ARBA" id="ARBA00004123"/>
    </source>
</evidence>
<feature type="compositionally biased region" description="Pro residues" evidence="12">
    <location>
        <begin position="180"/>
        <end position="189"/>
    </location>
</feature>
<gene>
    <name evidence="14" type="ORF">APTSU1_000689500</name>
</gene>
<dbReference type="Pfam" id="PF25491">
    <property type="entry name" value="CCHC_BCL-11A"/>
    <property type="match status" value="1"/>
</dbReference>
<dbReference type="Pfam" id="PF00096">
    <property type="entry name" value="zf-C2H2"/>
    <property type="match status" value="3"/>
</dbReference>
<dbReference type="InterPro" id="IPR057448">
    <property type="entry name" value="BCL-11A_Znf_CCHC"/>
</dbReference>
<dbReference type="PROSITE" id="PS00028">
    <property type="entry name" value="ZINC_FINGER_C2H2_1"/>
    <property type="match status" value="6"/>
</dbReference>
<feature type="region of interest" description="Disordered" evidence="12">
    <location>
        <begin position="42"/>
        <end position="66"/>
    </location>
</feature>
<keyword evidence="9" id="KW-0804">Transcription</keyword>
<feature type="domain" description="C2H2-type" evidence="13">
    <location>
        <begin position="344"/>
        <end position="371"/>
    </location>
</feature>
<dbReference type="PANTHER" id="PTHR45993:SF2">
    <property type="entry name" value="ZINC FINGER PROTEIN 296"/>
    <property type="match status" value="1"/>
</dbReference>
<keyword evidence="15" id="KW-1185">Reference proteome</keyword>
<dbReference type="SUPFAM" id="SSF57667">
    <property type="entry name" value="beta-beta-alpha zinc fingers"/>
    <property type="match status" value="2"/>
</dbReference>
<dbReference type="EMBL" id="BAAFST010000007">
    <property type="protein sequence ID" value="GAB1291665.1"/>
    <property type="molecule type" value="Genomic_DNA"/>
</dbReference>
<keyword evidence="6" id="KW-0862">Zinc</keyword>
<keyword evidence="8" id="KW-0805">Transcription regulation</keyword>
<evidence type="ECO:0000256" key="11">
    <source>
        <dbReference type="PROSITE-ProRule" id="PRU00042"/>
    </source>
</evidence>
<feature type="domain" description="C2H2-type" evidence="13">
    <location>
        <begin position="225"/>
        <end position="252"/>
    </location>
</feature>
<evidence type="ECO:0000256" key="5">
    <source>
        <dbReference type="ARBA" id="ARBA00022771"/>
    </source>
</evidence>
<evidence type="ECO:0000256" key="12">
    <source>
        <dbReference type="SAM" id="MobiDB-lite"/>
    </source>
</evidence>
<protein>
    <submittedName>
        <fullName evidence="14">Zinc finger protein 296</fullName>
    </submittedName>
</protein>